<sequence>MTQFSLFVRRLCVVLLIAAGASALMLPAVTAEELVGTPVPVGSDPMSVAVPAPTPNVPAGEPEDMMSVEDGAMFEPAHPESPVLGMAPIQIPPIPALPSSPRIERGFDYSQLVPITAILMIFGAPMVLLGYLGRLHFQAKALRRRDMNANIDKLLAAGRDIPVELLRGDDPRQSDEGGNRNKGVRNLLLGIGGLIFLTIFLGIKIGSIGFIWIALGLSQLIIWKLNNGDRAQLQADKQG</sequence>
<keyword evidence="5" id="KW-1185">Reference proteome</keyword>
<dbReference type="KEGG" id="cja:CJA_0660"/>
<dbReference type="STRING" id="498211.CJA_0660"/>
<dbReference type="RefSeq" id="WP_012486336.1">
    <property type="nucleotide sequence ID" value="NC_010995.1"/>
</dbReference>
<dbReference type="Pfam" id="PF19762">
    <property type="entry name" value="DUF6249"/>
    <property type="match status" value="1"/>
</dbReference>
<accession>B3PJQ2</accession>
<protein>
    <recommendedName>
        <fullName evidence="3">DUF6249 domain-containing protein</fullName>
    </recommendedName>
</protein>
<feature type="transmembrane region" description="Helical" evidence="1">
    <location>
        <begin position="112"/>
        <end position="137"/>
    </location>
</feature>
<proteinExistence type="predicted"/>
<gene>
    <name evidence="4" type="ordered locus">CJA_0660</name>
</gene>
<reference evidence="4 5" key="1">
    <citation type="journal article" date="2008" name="J. Bacteriol.">
        <title>Insights into plant cell wall degradation from the genome sequence of the soil bacterium Cellvibrio japonicus.</title>
        <authorList>
            <person name="Deboy R.T."/>
            <person name="Mongodin E.F."/>
            <person name="Fouts D.E."/>
            <person name="Tailford L.E."/>
            <person name="Khouri H."/>
            <person name="Emerson J.B."/>
            <person name="Mohamoud Y."/>
            <person name="Watkins K."/>
            <person name="Henrissat B."/>
            <person name="Gilbert H.J."/>
            <person name="Nelson K.E."/>
        </authorList>
    </citation>
    <scope>NUCLEOTIDE SEQUENCE [LARGE SCALE GENOMIC DNA]</scope>
    <source>
        <strain evidence="4 5">Ueda107</strain>
    </source>
</reference>
<dbReference type="OrthoDB" id="5704551at2"/>
<keyword evidence="1" id="KW-1133">Transmembrane helix</keyword>
<dbReference type="Proteomes" id="UP000001036">
    <property type="component" value="Chromosome"/>
</dbReference>
<feature type="signal peptide" evidence="2">
    <location>
        <begin position="1"/>
        <end position="31"/>
    </location>
</feature>
<evidence type="ECO:0000256" key="2">
    <source>
        <dbReference type="SAM" id="SignalP"/>
    </source>
</evidence>
<keyword evidence="2" id="KW-0732">Signal</keyword>
<dbReference type="eggNOG" id="ENOG5033CAQ">
    <property type="taxonomic scope" value="Bacteria"/>
</dbReference>
<evidence type="ECO:0000256" key="1">
    <source>
        <dbReference type="SAM" id="Phobius"/>
    </source>
</evidence>
<keyword evidence="1" id="KW-0812">Transmembrane</keyword>
<feature type="chain" id="PRO_5002796742" description="DUF6249 domain-containing protein" evidence="2">
    <location>
        <begin position="32"/>
        <end position="239"/>
    </location>
</feature>
<evidence type="ECO:0000313" key="5">
    <source>
        <dbReference type="Proteomes" id="UP000001036"/>
    </source>
</evidence>
<feature type="domain" description="DUF6249" evidence="3">
    <location>
        <begin position="115"/>
        <end position="226"/>
    </location>
</feature>
<evidence type="ECO:0000313" key="4">
    <source>
        <dbReference type="EMBL" id="ACE83548.1"/>
    </source>
</evidence>
<feature type="transmembrane region" description="Helical" evidence="1">
    <location>
        <begin position="187"/>
        <end position="215"/>
    </location>
</feature>
<dbReference type="AlphaFoldDB" id="B3PJQ2"/>
<evidence type="ECO:0000259" key="3">
    <source>
        <dbReference type="Pfam" id="PF19762"/>
    </source>
</evidence>
<dbReference type="EMBL" id="CP000934">
    <property type="protein sequence ID" value="ACE83548.1"/>
    <property type="molecule type" value="Genomic_DNA"/>
</dbReference>
<organism evidence="4 5">
    <name type="scientific">Cellvibrio japonicus (strain Ueda107)</name>
    <name type="common">Pseudomonas fluorescens subsp. cellulosa</name>
    <dbReference type="NCBI Taxonomy" id="498211"/>
    <lineage>
        <taxon>Bacteria</taxon>
        <taxon>Pseudomonadati</taxon>
        <taxon>Pseudomonadota</taxon>
        <taxon>Gammaproteobacteria</taxon>
        <taxon>Cellvibrionales</taxon>
        <taxon>Cellvibrionaceae</taxon>
        <taxon>Cellvibrio</taxon>
    </lineage>
</organism>
<dbReference type="InterPro" id="IPR046216">
    <property type="entry name" value="DUF6249"/>
</dbReference>
<dbReference type="HOGENOM" id="CLU_1159473_0_0_6"/>
<keyword evidence="1" id="KW-0472">Membrane</keyword>
<name>B3PJQ2_CELJU</name>